<evidence type="ECO:0000256" key="1">
    <source>
        <dbReference type="ARBA" id="ARBA00000085"/>
    </source>
</evidence>
<evidence type="ECO:0000256" key="11">
    <source>
        <dbReference type="ARBA" id="ARBA00023012"/>
    </source>
</evidence>
<dbReference type="InterPro" id="IPR050351">
    <property type="entry name" value="BphY/WalK/GraS-like"/>
</dbReference>
<keyword evidence="9 16" id="KW-0067">ATP-binding</keyword>
<accession>A0ABY6J3B0</accession>
<comment type="subcellular location">
    <subcellularLocation>
        <location evidence="2">Membrane</location>
        <topology evidence="2">Multi-pass membrane protein</topology>
    </subcellularLocation>
</comment>
<evidence type="ECO:0000256" key="9">
    <source>
        <dbReference type="ARBA" id="ARBA00022840"/>
    </source>
</evidence>
<dbReference type="Pfam" id="PF00672">
    <property type="entry name" value="HAMP"/>
    <property type="match status" value="1"/>
</dbReference>
<evidence type="ECO:0000313" key="17">
    <source>
        <dbReference type="Proteomes" id="UP001162741"/>
    </source>
</evidence>
<gene>
    <name evidence="16" type="ORF">MKQ68_21605</name>
</gene>
<dbReference type="Gene3D" id="1.10.287.130">
    <property type="match status" value="1"/>
</dbReference>
<dbReference type="SUPFAM" id="SSF158472">
    <property type="entry name" value="HAMP domain-like"/>
    <property type="match status" value="1"/>
</dbReference>
<dbReference type="EC" id="2.7.13.3" evidence="3"/>
<name>A0ABY6J3B0_9BACT</name>
<dbReference type="InterPro" id="IPR003594">
    <property type="entry name" value="HATPase_dom"/>
</dbReference>
<keyword evidence="4" id="KW-0597">Phosphoprotein</keyword>
<dbReference type="GO" id="GO:0005524">
    <property type="term" value="F:ATP binding"/>
    <property type="evidence" value="ECO:0007669"/>
    <property type="project" value="UniProtKB-KW"/>
</dbReference>
<dbReference type="PANTHER" id="PTHR42878">
    <property type="entry name" value="TWO-COMPONENT HISTIDINE KINASE"/>
    <property type="match status" value="1"/>
</dbReference>
<dbReference type="SUPFAM" id="SSF47384">
    <property type="entry name" value="Homodimeric domain of signal transducing histidine kinase"/>
    <property type="match status" value="1"/>
</dbReference>
<evidence type="ECO:0000256" key="10">
    <source>
        <dbReference type="ARBA" id="ARBA00022989"/>
    </source>
</evidence>
<dbReference type="Gene3D" id="3.30.450.20">
    <property type="entry name" value="PAS domain"/>
    <property type="match status" value="1"/>
</dbReference>
<keyword evidence="8" id="KW-0418">Kinase</keyword>
<reference evidence="16" key="1">
    <citation type="submission" date="2022-10" db="EMBL/GenBank/DDBJ databases">
        <title>Chitinophaga sp. nov., isolated from soil.</title>
        <authorList>
            <person name="Jeon C.O."/>
        </authorList>
    </citation>
    <scope>NUCLEOTIDE SEQUENCE</scope>
    <source>
        <strain evidence="16">R8</strain>
    </source>
</reference>
<keyword evidence="5" id="KW-0808">Transferase</keyword>
<feature type="transmembrane region" description="Helical" evidence="13">
    <location>
        <begin position="142"/>
        <end position="164"/>
    </location>
</feature>
<evidence type="ECO:0000259" key="14">
    <source>
        <dbReference type="PROSITE" id="PS50109"/>
    </source>
</evidence>
<sequence>MSKSGLKSKITAGVLFLFFMLILVSVVGYYYLTRLNNEARMVLEDNYESLEYSREMLWALNNWPNATRFETALAKQQENVTEPGEAQVTMSISIFYKSAAGAPQLSPIVAKALRQEIDKLMDLNMRAIVRKNERAGKTAETALVYIAIISGVCLLLGITFVYNFPGYIADPIQKLTEGIKGIANKQYSQRLHFKSGDEFGDLANAFNIMAQRLDEYEHSNLARILFEKQRAEAVVSSLKDATIGFDVNDVVLFANKQALQLLNLGEGELPGRTASEIAQRNDLLRYLVTETSNVPLKIVVDGKESFFTREMADIMQDGQRIGYVIILRNITTFKEQDIAKTHFIATISHELKTPLAASDFSLRLLEDERTGPLSTDQRELLDSLKQDNRRMIKMVSDLLDFSRVESGNIQLQIRSVKPAGIVDYALAAVQRQADEQQVTINYVPDDHLPAITADAEKAAWVLVNLLTNAIRYSPQQGVIQLALQPVDNTLVFSVADNGMGIPVAFQQKIFERFFQVPGMESQKGSGLGLAIAREFIEAQGGKIGVESTEGKGSRFYFSLPLSPAESLLIS</sequence>
<feature type="transmembrane region" description="Helical" evidence="13">
    <location>
        <begin position="12"/>
        <end position="32"/>
    </location>
</feature>
<evidence type="ECO:0000256" key="7">
    <source>
        <dbReference type="ARBA" id="ARBA00022741"/>
    </source>
</evidence>
<evidence type="ECO:0000259" key="15">
    <source>
        <dbReference type="PROSITE" id="PS50885"/>
    </source>
</evidence>
<evidence type="ECO:0000256" key="13">
    <source>
        <dbReference type="SAM" id="Phobius"/>
    </source>
</evidence>
<dbReference type="Gene3D" id="3.30.565.10">
    <property type="entry name" value="Histidine kinase-like ATPase, C-terminal domain"/>
    <property type="match status" value="1"/>
</dbReference>
<dbReference type="CDD" id="cd00075">
    <property type="entry name" value="HATPase"/>
    <property type="match status" value="1"/>
</dbReference>
<evidence type="ECO:0000256" key="6">
    <source>
        <dbReference type="ARBA" id="ARBA00022692"/>
    </source>
</evidence>
<dbReference type="PRINTS" id="PR00344">
    <property type="entry name" value="BCTRLSENSOR"/>
</dbReference>
<keyword evidence="12 13" id="KW-0472">Membrane</keyword>
<organism evidence="16 17">
    <name type="scientific">Chitinophaga horti</name>
    <dbReference type="NCBI Taxonomy" id="2920382"/>
    <lineage>
        <taxon>Bacteria</taxon>
        <taxon>Pseudomonadati</taxon>
        <taxon>Bacteroidota</taxon>
        <taxon>Chitinophagia</taxon>
        <taxon>Chitinophagales</taxon>
        <taxon>Chitinophagaceae</taxon>
        <taxon>Chitinophaga</taxon>
    </lineage>
</organism>
<dbReference type="RefSeq" id="WP_264280908.1">
    <property type="nucleotide sequence ID" value="NZ_CP107006.1"/>
</dbReference>
<evidence type="ECO:0000256" key="12">
    <source>
        <dbReference type="ARBA" id="ARBA00023136"/>
    </source>
</evidence>
<keyword evidence="17" id="KW-1185">Reference proteome</keyword>
<comment type="catalytic activity">
    <reaction evidence="1">
        <text>ATP + protein L-histidine = ADP + protein N-phospho-L-histidine.</text>
        <dbReference type="EC" id="2.7.13.3"/>
    </reaction>
</comment>
<evidence type="ECO:0000256" key="8">
    <source>
        <dbReference type="ARBA" id="ARBA00022777"/>
    </source>
</evidence>
<dbReference type="EMBL" id="CP107006">
    <property type="protein sequence ID" value="UYQ92679.1"/>
    <property type="molecule type" value="Genomic_DNA"/>
</dbReference>
<dbReference type="SUPFAM" id="SSF55874">
    <property type="entry name" value="ATPase domain of HSP90 chaperone/DNA topoisomerase II/histidine kinase"/>
    <property type="match status" value="1"/>
</dbReference>
<proteinExistence type="predicted"/>
<dbReference type="Proteomes" id="UP001162741">
    <property type="component" value="Chromosome"/>
</dbReference>
<keyword evidence="6 13" id="KW-0812">Transmembrane</keyword>
<evidence type="ECO:0000256" key="5">
    <source>
        <dbReference type="ARBA" id="ARBA00022679"/>
    </source>
</evidence>
<dbReference type="InterPro" id="IPR000014">
    <property type="entry name" value="PAS"/>
</dbReference>
<dbReference type="InterPro" id="IPR035965">
    <property type="entry name" value="PAS-like_dom_sf"/>
</dbReference>
<dbReference type="InterPro" id="IPR036097">
    <property type="entry name" value="HisK_dim/P_sf"/>
</dbReference>
<dbReference type="InterPro" id="IPR036890">
    <property type="entry name" value="HATPase_C_sf"/>
</dbReference>
<evidence type="ECO:0000256" key="3">
    <source>
        <dbReference type="ARBA" id="ARBA00012438"/>
    </source>
</evidence>
<feature type="domain" description="Histidine kinase" evidence="14">
    <location>
        <begin position="346"/>
        <end position="563"/>
    </location>
</feature>
<dbReference type="SMART" id="SM00091">
    <property type="entry name" value="PAS"/>
    <property type="match status" value="1"/>
</dbReference>
<dbReference type="SMART" id="SM00304">
    <property type="entry name" value="HAMP"/>
    <property type="match status" value="1"/>
</dbReference>
<dbReference type="Pfam" id="PF00512">
    <property type="entry name" value="HisKA"/>
    <property type="match status" value="1"/>
</dbReference>
<keyword evidence="11" id="KW-0902">Two-component regulatory system</keyword>
<feature type="domain" description="HAMP" evidence="15">
    <location>
        <begin position="166"/>
        <end position="218"/>
    </location>
</feature>
<dbReference type="InterPro" id="IPR003661">
    <property type="entry name" value="HisK_dim/P_dom"/>
</dbReference>
<dbReference type="InterPro" id="IPR003660">
    <property type="entry name" value="HAMP_dom"/>
</dbReference>
<dbReference type="SMART" id="SM00388">
    <property type="entry name" value="HisKA"/>
    <property type="match status" value="1"/>
</dbReference>
<dbReference type="CDD" id="cd06225">
    <property type="entry name" value="HAMP"/>
    <property type="match status" value="1"/>
</dbReference>
<dbReference type="Gene3D" id="6.10.340.10">
    <property type="match status" value="1"/>
</dbReference>
<evidence type="ECO:0000313" key="16">
    <source>
        <dbReference type="EMBL" id="UYQ92679.1"/>
    </source>
</evidence>
<keyword evidence="10 13" id="KW-1133">Transmembrane helix</keyword>
<keyword evidence="7" id="KW-0547">Nucleotide-binding</keyword>
<evidence type="ECO:0000256" key="4">
    <source>
        <dbReference type="ARBA" id="ARBA00022553"/>
    </source>
</evidence>
<dbReference type="PROSITE" id="PS50109">
    <property type="entry name" value="HIS_KIN"/>
    <property type="match status" value="1"/>
</dbReference>
<evidence type="ECO:0000256" key="2">
    <source>
        <dbReference type="ARBA" id="ARBA00004141"/>
    </source>
</evidence>
<dbReference type="PANTHER" id="PTHR42878:SF7">
    <property type="entry name" value="SENSOR HISTIDINE KINASE GLRK"/>
    <property type="match status" value="1"/>
</dbReference>
<dbReference type="InterPro" id="IPR005467">
    <property type="entry name" value="His_kinase_dom"/>
</dbReference>
<dbReference type="SUPFAM" id="SSF55785">
    <property type="entry name" value="PYP-like sensor domain (PAS domain)"/>
    <property type="match status" value="1"/>
</dbReference>
<protein>
    <recommendedName>
        <fullName evidence="3">histidine kinase</fullName>
        <ecNumber evidence="3">2.7.13.3</ecNumber>
    </recommendedName>
</protein>
<dbReference type="PROSITE" id="PS50885">
    <property type="entry name" value="HAMP"/>
    <property type="match status" value="1"/>
</dbReference>
<dbReference type="SMART" id="SM00387">
    <property type="entry name" value="HATPase_c"/>
    <property type="match status" value="1"/>
</dbReference>
<dbReference type="InterPro" id="IPR004358">
    <property type="entry name" value="Sig_transdc_His_kin-like_C"/>
</dbReference>
<dbReference type="Pfam" id="PF02518">
    <property type="entry name" value="HATPase_c"/>
    <property type="match status" value="1"/>
</dbReference>
<dbReference type="CDD" id="cd00082">
    <property type="entry name" value="HisKA"/>
    <property type="match status" value="1"/>
</dbReference>